<dbReference type="Pfam" id="PF00532">
    <property type="entry name" value="Peripla_BP_1"/>
    <property type="match status" value="1"/>
</dbReference>
<keyword evidence="2" id="KW-0238">DNA-binding</keyword>
<keyword evidence="6" id="KW-1185">Reference proteome</keyword>
<sequence>MGDKPTSKSVTVFDVAREAGVSKSTVSLVLTQSDKVSDKAKLKVEKAIEKTGYVYNRDAASLRSRRSNLVAIVINDLTNPYSAQLAVGLEAQIRKMGMFSMLVNSAESVETQTQLVKNLKEYNVAAFIICPAPGTTSDWMNKLVDQGFPVVNIMREISGAKVATVLPDNFTGTKLATEHLLAKGYKKLAFIGGLESISDYHQRLSGFTEAMVLADKSVAKKLCIQSETNRNGGRNAMLEVLDVEPDIEAIVCFNDVIAYGAVEQMRASGKIPGKDIAVVGFDDLEDSKLMSPSLSTVHVDANKIGIAVCQILSNIKDGNRNKILVGVDLIERETS</sequence>
<feature type="domain" description="HTH lacI-type" evidence="4">
    <location>
        <begin position="10"/>
        <end position="64"/>
    </location>
</feature>
<keyword evidence="3" id="KW-0804">Transcription</keyword>
<reference evidence="5 6" key="1">
    <citation type="submission" date="2016-10" db="EMBL/GenBank/DDBJ databases">
        <authorList>
            <person name="de Groot N.N."/>
        </authorList>
    </citation>
    <scope>NUCLEOTIDE SEQUENCE [LARGE SCALE GENOMIC DNA]</scope>
    <source>
        <strain evidence="5 6">DSM 6059</strain>
    </source>
</reference>
<dbReference type="SUPFAM" id="SSF53822">
    <property type="entry name" value="Periplasmic binding protein-like I"/>
    <property type="match status" value="1"/>
</dbReference>
<evidence type="ECO:0000313" key="5">
    <source>
        <dbReference type="EMBL" id="SFD34094.1"/>
    </source>
</evidence>
<dbReference type="InterPro" id="IPR000843">
    <property type="entry name" value="HTH_LacI"/>
</dbReference>
<dbReference type="EMBL" id="FOLO01000050">
    <property type="protein sequence ID" value="SFD34094.1"/>
    <property type="molecule type" value="Genomic_DNA"/>
</dbReference>
<dbReference type="RefSeq" id="WP_091989448.1">
    <property type="nucleotide sequence ID" value="NZ_FOLO01000050.1"/>
</dbReference>
<dbReference type="Proteomes" id="UP000198862">
    <property type="component" value="Unassembled WGS sequence"/>
</dbReference>
<dbReference type="AlphaFoldDB" id="A0A1I1RIF0"/>
<dbReference type="Pfam" id="PF00356">
    <property type="entry name" value="LacI"/>
    <property type="match status" value="1"/>
</dbReference>
<dbReference type="InterPro" id="IPR028082">
    <property type="entry name" value="Peripla_BP_I"/>
</dbReference>
<dbReference type="InterPro" id="IPR010982">
    <property type="entry name" value="Lambda_DNA-bd_dom_sf"/>
</dbReference>
<dbReference type="Gene3D" id="3.40.50.2300">
    <property type="match status" value="2"/>
</dbReference>
<evidence type="ECO:0000256" key="2">
    <source>
        <dbReference type="ARBA" id="ARBA00023125"/>
    </source>
</evidence>
<dbReference type="PROSITE" id="PS50932">
    <property type="entry name" value="HTH_LACI_2"/>
    <property type="match status" value="1"/>
</dbReference>
<evidence type="ECO:0000256" key="1">
    <source>
        <dbReference type="ARBA" id="ARBA00023015"/>
    </source>
</evidence>
<organism evidence="5 6">
    <name type="scientific">Pseudoalteromonas denitrificans DSM 6059</name>
    <dbReference type="NCBI Taxonomy" id="1123010"/>
    <lineage>
        <taxon>Bacteria</taxon>
        <taxon>Pseudomonadati</taxon>
        <taxon>Pseudomonadota</taxon>
        <taxon>Gammaproteobacteria</taxon>
        <taxon>Alteromonadales</taxon>
        <taxon>Pseudoalteromonadaceae</taxon>
        <taxon>Pseudoalteromonas</taxon>
    </lineage>
</organism>
<dbReference type="OrthoDB" id="6619319at2"/>
<dbReference type="InterPro" id="IPR001761">
    <property type="entry name" value="Peripla_BP/Lac1_sug-bd_dom"/>
</dbReference>
<gene>
    <name evidence="5" type="ORF">SAMN02745724_04248</name>
</gene>
<dbReference type="STRING" id="1123010.SAMN02745724_04248"/>
<keyword evidence="1" id="KW-0805">Transcription regulation</keyword>
<accession>A0A1I1RIF0</accession>
<dbReference type="PANTHER" id="PTHR30146">
    <property type="entry name" value="LACI-RELATED TRANSCRIPTIONAL REPRESSOR"/>
    <property type="match status" value="1"/>
</dbReference>
<dbReference type="PANTHER" id="PTHR30146:SF154">
    <property type="entry name" value="TRANSCRIPTION REGULATOR, MEMBER OF GALR FAMILY"/>
    <property type="match status" value="1"/>
</dbReference>
<dbReference type="GO" id="GO:0000976">
    <property type="term" value="F:transcription cis-regulatory region binding"/>
    <property type="evidence" value="ECO:0007669"/>
    <property type="project" value="TreeGrafter"/>
</dbReference>
<dbReference type="CDD" id="cd06289">
    <property type="entry name" value="PBP1_MalI-like"/>
    <property type="match status" value="1"/>
</dbReference>
<dbReference type="CDD" id="cd01392">
    <property type="entry name" value="HTH_LacI"/>
    <property type="match status" value="1"/>
</dbReference>
<protein>
    <submittedName>
        <fullName evidence="5">Transcriptional regulator, LacI family</fullName>
    </submittedName>
</protein>
<name>A0A1I1RIF0_9GAMM</name>
<dbReference type="GO" id="GO:0003700">
    <property type="term" value="F:DNA-binding transcription factor activity"/>
    <property type="evidence" value="ECO:0007669"/>
    <property type="project" value="TreeGrafter"/>
</dbReference>
<evidence type="ECO:0000256" key="3">
    <source>
        <dbReference type="ARBA" id="ARBA00023163"/>
    </source>
</evidence>
<dbReference type="PROSITE" id="PS00356">
    <property type="entry name" value="HTH_LACI_1"/>
    <property type="match status" value="1"/>
</dbReference>
<evidence type="ECO:0000259" key="4">
    <source>
        <dbReference type="PROSITE" id="PS50932"/>
    </source>
</evidence>
<proteinExistence type="predicted"/>
<evidence type="ECO:0000313" key="6">
    <source>
        <dbReference type="Proteomes" id="UP000198862"/>
    </source>
</evidence>
<dbReference type="SMART" id="SM00354">
    <property type="entry name" value="HTH_LACI"/>
    <property type="match status" value="1"/>
</dbReference>
<dbReference type="Gene3D" id="1.10.260.40">
    <property type="entry name" value="lambda repressor-like DNA-binding domains"/>
    <property type="match status" value="1"/>
</dbReference>
<dbReference type="SUPFAM" id="SSF47413">
    <property type="entry name" value="lambda repressor-like DNA-binding domains"/>
    <property type="match status" value="1"/>
</dbReference>